<feature type="region of interest" description="Disordered" evidence="1">
    <location>
        <begin position="337"/>
        <end position="367"/>
    </location>
</feature>
<sequence>MAYWAESQGQSPVYAKYCTLPGPNCTHMYHDRHKATYLPSPLCDQREPSCWTVPGSRTGGVMHDYTNWTNPDLATPAASHFPFGLDNPNKDHPEAQEMRGRERQGGGFRVGPEREYELGTLNEGWQRRWEPSCSSSSSLSDNSYRELQAWAARYSHSLPRRRRMGAEMKGAFQEAPEGSRTLGRVNRNAPDSNMAALQRTGSSSSARGPWDVGGQQKTMTYNPLPVCPPETTMERNYQRMRFSQPPGYICPPAYDGQHNSSPVMQIHNTFSTDQQGNRNTYHLKSLPNQNISIDLQDKISGNKEIDTKEAQKQRSALDPNVYEYQMQATDALWKNQPIHSQPSQIQPDSHSSQREVQESKSTEGIHSNVIEGRKFKLNKKTGGATIFCLVSRIGGTPSETSRENVETALSHCTPKTNSETSELGGIAKGVRDDNDIINRITKFADEVDFTEEKQSGIPVEHHIPTRDGEFKATCKDTIGLVESQQAAGHSIESQTGYSLANQSHFQSTTEKDGGGDVKPVVGPQAGQTLPVRFPLWREPGYTARMDVNSSLPCRGLVNKCPTVKSPEMCGHPIDIEVRRFEIKEDQEPESCGGQLVIDTTSVLVRMELIPSPKKEHVNYLFHPPYNPPHVDAGDIVESIQTQVNPVPADDEPQPQPQPELEKGKPIDPTNEDTMKAEELQSDKASEALPCLPQITFPEKETLKARAERILGIPLFDSDNEQVCEETLTVHDPCSQNQNDECETSPPGNNITDVLCLTGGTQKEMVPQQLPDDHANDSVCVQDRNITQDVLDTELNEEPEILWEGKPHSPDLSEDVIEDCESQDVKSVLHEQVFKSDSQEDSTENDLPNENNASPPSDPSNLQPESPSDSPCPTRHSSLSCESTTETVPPSVFREDSSESPETSTHTDQEPCSLAFPLPSSSSPENPSLNLHCLDLSVHEEDSTLVLEVCEEEKNELDDSLQLTNDDITDITDDINECLLEDDTQEPDPRLPLKCDENADCQKDNIVTLVQPAKELNEDLTELEEQIARSEDNTIDFEPVKEVNGLQELKITTEPLLESCSQEQSHEETDGNEDDVCPQTVIQCLNLSIDLKHTVDSQWSPSVSDIMPSLDKSTSLSDVSDCNSEPILQTDLASLSVSENIGLHPEPFLSGISETSPSDFLESHTPPLILPSSPPSDSPRGSSPPQEEEEEEDTVPPELPSSIKDTEQSQYPRSLWDAVNRIRKHTAPDSENEDEEVSELWDPQNAGDMVSIDVESEVDMKPEDIVFANSEGTEKATVSSTDHDSSNTEEEIVLDETTLPEDLKEEEQLEDATVGLMQRDEYHEVGLQDEDSLSCSSITSHGSEETAVNSVEEVEKEDINNNPDLVMKLPKFSHVTPPLFRDLRWLPVAARIRFKTMVLTYKAVNGTAPTYLQALVRSHGPARALRATTSARQLVPPSLRASKGCTAKSQLFSVLAPLWWNKLPADVKTAESITCFRKRLKTHLFRVHLDPA</sequence>
<feature type="compositionally biased region" description="Polar residues" evidence="1">
    <location>
        <begin position="844"/>
        <end position="887"/>
    </location>
</feature>
<proteinExistence type="predicted"/>
<evidence type="ECO:0000256" key="1">
    <source>
        <dbReference type="SAM" id="MobiDB-lite"/>
    </source>
</evidence>
<evidence type="ECO:0000313" key="3">
    <source>
        <dbReference type="Proteomes" id="UP001174136"/>
    </source>
</evidence>
<dbReference type="Proteomes" id="UP001174136">
    <property type="component" value="Unassembled WGS sequence"/>
</dbReference>
<comment type="caution">
    <text evidence="2">The sequence shown here is derived from an EMBL/GenBank/DDBJ whole genome shotgun (WGS) entry which is preliminary data.</text>
</comment>
<dbReference type="EMBL" id="JAOPHQ010002850">
    <property type="protein sequence ID" value="KAK0145530.1"/>
    <property type="molecule type" value="Genomic_DNA"/>
</dbReference>
<accession>A0AA47MSU7</accession>
<feature type="compositionally biased region" description="Low complexity" evidence="1">
    <location>
        <begin position="910"/>
        <end position="925"/>
    </location>
</feature>
<feature type="compositionally biased region" description="Acidic residues" evidence="1">
    <location>
        <begin position="1229"/>
        <end position="1238"/>
    </location>
</feature>
<feature type="compositionally biased region" description="Pro residues" evidence="1">
    <location>
        <begin position="1167"/>
        <end position="1176"/>
    </location>
</feature>
<feature type="compositionally biased region" description="Basic and acidic residues" evidence="1">
    <location>
        <begin position="672"/>
        <end position="685"/>
    </location>
</feature>
<feature type="region of interest" description="Disordered" evidence="1">
    <location>
        <begin position="1327"/>
        <end position="1353"/>
    </location>
</feature>
<reference evidence="2" key="1">
    <citation type="journal article" date="2023" name="Front. Mar. Sci.">
        <title>A new Merluccius polli reference genome to investigate the effects of global change in West African waters.</title>
        <authorList>
            <person name="Mateo J.L."/>
            <person name="Blanco-Fernandez C."/>
            <person name="Garcia-Vazquez E."/>
            <person name="Machado-Schiaffino G."/>
        </authorList>
    </citation>
    <scope>NUCLEOTIDE SEQUENCE</scope>
    <source>
        <strain evidence="2">C29</strain>
        <tissue evidence="2">Fin</tissue>
    </source>
</reference>
<feature type="region of interest" description="Disordered" evidence="1">
    <location>
        <begin position="1225"/>
        <end position="1245"/>
    </location>
</feature>
<feature type="compositionally biased region" description="Acidic residues" evidence="1">
    <location>
        <begin position="811"/>
        <end position="821"/>
    </location>
</feature>
<feature type="compositionally biased region" description="Basic and acidic residues" evidence="1">
    <location>
        <begin position="88"/>
        <end position="104"/>
    </location>
</feature>
<feature type="compositionally biased region" description="Basic and acidic residues" evidence="1">
    <location>
        <begin position="351"/>
        <end position="363"/>
    </location>
</feature>
<feature type="region of interest" description="Disordered" evidence="1">
    <location>
        <begin position="645"/>
        <end position="685"/>
    </location>
</feature>
<gene>
    <name evidence="2" type="ORF">N1851_015555</name>
</gene>
<feature type="region of interest" description="Disordered" evidence="1">
    <location>
        <begin position="798"/>
        <end position="925"/>
    </location>
</feature>
<keyword evidence="3" id="KW-1185">Reference proteome</keyword>
<feature type="compositionally biased region" description="Polar residues" evidence="1">
    <location>
        <begin position="1332"/>
        <end position="1348"/>
    </location>
</feature>
<evidence type="ECO:0000313" key="2">
    <source>
        <dbReference type="EMBL" id="KAK0145530.1"/>
    </source>
</evidence>
<feature type="region of interest" description="Disordered" evidence="1">
    <location>
        <begin position="1147"/>
        <end position="1212"/>
    </location>
</feature>
<feature type="compositionally biased region" description="Acidic residues" evidence="1">
    <location>
        <begin position="1185"/>
        <end position="1194"/>
    </location>
</feature>
<feature type="compositionally biased region" description="Low complexity" evidence="1">
    <location>
        <begin position="337"/>
        <end position="350"/>
    </location>
</feature>
<feature type="region of interest" description="Disordered" evidence="1">
    <location>
        <begin position="84"/>
        <end position="111"/>
    </location>
</feature>
<feature type="compositionally biased region" description="Basic and acidic residues" evidence="1">
    <location>
        <begin position="822"/>
        <end position="837"/>
    </location>
</feature>
<protein>
    <submittedName>
        <fullName evidence="2">Uncharacterized protein</fullName>
    </submittedName>
</protein>
<feature type="region of interest" description="Disordered" evidence="1">
    <location>
        <begin position="1271"/>
        <end position="1290"/>
    </location>
</feature>
<name>A0AA47MSU7_MERPO</name>
<feature type="region of interest" description="Disordered" evidence="1">
    <location>
        <begin position="198"/>
        <end position="227"/>
    </location>
</feature>
<organism evidence="2 3">
    <name type="scientific">Merluccius polli</name>
    <name type="common">Benguela hake</name>
    <name type="synonym">Merluccius cadenati</name>
    <dbReference type="NCBI Taxonomy" id="89951"/>
    <lineage>
        <taxon>Eukaryota</taxon>
        <taxon>Metazoa</taxon>
        <taxon>Chordata</taxon>
        <taxon>Craniata</taxon>
        <taxon>Vertebrata</taxon>
        <taxon>Euteleostomi</taxon>
        <taxon>Actinopterygii</taxon>
        <taxon>Neopterygii</taxon>
        <taxon>Teleostei</taxon>
        <taxon>Neoteleostei</taxon>
        <taxon>Acanthomorphata</taxon>
        <taxon>Zeiogadaria</taxon>
        <taxon>Gadariae</taxon>
        <taxon>Gadiformes</taxon>
        <taxon>Gadoidei</taxon>
        <taxon>Merlucciidae</taxon>
        <taxon>Merluccius</taxon>
    </lineage>
</organism>
<feature type="region of interest" description="Disordered" evidence="1">
    <location>
        <begin position="501"/>
        <end position="524"/>
    </location>
</feature>